<dbReference type="Proteomes" id="UP001066276">
    <property type="component" value="Chromosome 1_1"/>
</dbReference>
<comment type="caution">
    <text evidence="3">The sequence shown here is derived from an EMBL/GenBank/DDBJ whole genome shotgun (WGS) entry which is preliminary data.</text>
</comment>
<feature type="chain" id="PRO_5043776124" evidence="2">
    <location>
        <begin position="27"/>
        <end position="205"/>
    </location>
</feature>
<accession>A0AAV7WGK1</accession>
<organism evidence="3 4">
    <name type="scientific">Pleurodeles waltl</name>
    <name type="common">Iberian ribbed newt</name>
    <dbReference type="NCBI Taxonomy" id="8319"/>
    <lineage>
        <taxon>Eukaryota</taxon>
        <taxon>Metazoa</taxon>
        <taxon>Chordata</taxon>
        <taxon>Craniata</taxon>
        <taxon>Vertebrata</taxon>
        <taxon>Euteleostomi</taxon>
        <taxon>Amphibia</taxon>
        <taxon>Batrachia</taxon>
        <taxon>Caudata</taxon>
        <taxon>Salamandroidea</taxon>
        <taxon>Salamandridae</taxon>
        <taxon>Pleurodelinae</taxon>
        <taxon>Pleurodeles</taxon>
    </lineage>
</organism>
<evidence type="ECO:0000313" key="3">
    <source>
        <dbReference type="EMBL" id="KAJ1213172.1"/>
    </source>
</evidence>
<feature type="signal peptide" evidence="2">
    <location>
        <begin position="1"/>
        <end position="26"/>
    </location>
</feature>
<dbReference type="EMBL" id="JANPWB010000001">
    <property type="protein sequence ID" value="KAJ1213172.1"/>
    <property type="molecule type" value="Genomic_DNA"/>
</dbReference>
<reference evidence="3" key="1">
    <citation type="journal article" date="2022" name="bioRxiv">
        <title>Sequencing and chromosome-scale assembly of the giantPleurodeles waltlgenome.</title>
        <authorList>
            <person name="Brown T."/>
            <person name="Elewa A."/>
            <person name="Iarovenko S."/>
            <person name="Subramanian E."/>
            <person name="Araus A.J."/>
            <person name="Petzold A."/>
            <person name="Susuki M."/>
            <person name="Suzuki K.-i.T."/>
            <person name="Hayashi T."/>
            <person name="Toyoda A."/>
            <person name="Oliveira C."/>
            <person name="Osipova E."/>
            <person name="Leigh N.D."/>
            <person name="Simon A."/>
            <person name="Yun M.H."/>
        </authorList>
    </citation>
    <scope>NUCLEOTIDE SEQUENCE</scope>
    <source>
        <strain evidence="3">20211129_DDA</strain>
        <tissue evidence="3">Liver</tissue>
    </source>
</reference>
<evidence type="ECO:0000313" key="4">
    <source>
        <dbReference type="Proteomes" id="UP001066276"/>
    </source>
</evidence>
<evidence type="ECO:0000256" key="2">
    <source>
        <dbReference type="SAM" id="SignalP"/>
    </source>
</evidence>
<gene>
    <name evidence="3" type="ORF">NDU88_000811</name>
</gene>
<dbReference type="AlphaFoldDB" id="A0AAV7WGK1"/>
<protein>
    <submittedName>
        <fullName evidence="3">Uncharacterized protein</fullName>
    </submittedName>
</protein>
<keyword evidence="4" id="KW-1185">Reference proteome</keyword>
<feature type="region of interest" description="Disordered" evidence="1">
    <location>
        <begin position="41"/>
        <end position="66"/>
    </location>
</feature>
<sequence length="205" mass="22306">MWVLGCPCRLLFLCSQKLLLLPLILGLRMICRGGERKGQEAARSSKRQRFNTTLSARQKAPSKGDESACVSGRGLLIDQLEEVINTALDLNLKPLVERLGLIELELKQTGVLRRWSLQARGLSSSGTLTMTQSEKLEQRVVPEVQTACRTSVIHQIPGCSQLEGESRGLSANNGSNGGPDQQILKDPCIPAFGGLDIAPATGRRF</sequence>
<proteinExistence type="predicted"/>
<evidence type="ECO:0000256" key="1">
    <source>
        <dbReference type="SAM" id="MobiDB-lite"/>
    </source>
</evidence>
<name>A0AAV7WGK1_PLEWA</name>
<keyword evidence="2" id="KW-0732">Signal</keyword>